<evidence type="ECO:0000313" key="2">
    <source>
        <dbReference type="EMBL" id="MPC93615.1"/>
    </source>
</evidence>
<dbReference type="Proteomes" id="UP000324222">
    <property type="component" value="Unassembled WGS sequence"/>
</dbReference>
<dbReference type="EMBL" id="VSRR010095487">
    <property type="protein sequence ID" value="MPC93615.1"/>
    <property type="molecule type" value="Genomic_DNA"/>
</dbReference>
<protein>
    <submittedName>
        <fullName evidence="2">Uncharacterized protein</fullName>
    </submittedName>
</protein>
<keyword evidence="1" id="KW-0472">Membrane</keyword>
<name>A0A5B7JGB2_PORTR</name>
<accession>A0A5B7JGB2</accession>
<evidence type="ECO:0000313" key="3">
    <source>
        <dbReference type="Proteomes" id="UP000324222"/>
    </source>
</evidence>
<comment type="caution">
    <text evidence="2">The sequence shown here is derived from an EMBL/GenBank/DDBJ whole genome shotgun (WGS) entry which is preliminary data.</text>
</comment>
<sequence>MSCSDFTPDNVLKRSGGGDWEQSAVVVLVLLRCVLCSVVCGGVLGASCRPPNHHCTTGSGDDPSTRHLKVVCWPALTHAPGASSVTLRGGTAGKAQGLLPRGNIISI</sequence>
<evidence type="ECO:0000256" key="1">
    <source>
        <dbReference type="SAM" id="Phobius"/>
    </source>
</evidence>
<keyword evidence="3" id="KW-1185">Reference proteome</keyword>
<dbReference type="AlphaFoldDB" id="A0A5B7JGB2"/>
<feature type="transmembrane region" description="Helical" evidence="1">
    <location>
        <begin position="24"/>
        <end position="44"/>
    </location>
</feature>
<proteinExistence type="predicted"/>
<keyword evidence="1" id="KW-0812">Transmembrane</keyword>
<organism evidence="2 3">
    <name type="scientific">Portunus trituberculatus</name>
    <name type="common">Swimming crab</name>
    <name type="synonym">Neptunus trituberculatus</name>
    <dbReference type="NCBI Taxonomy" id="210409"/>
    <lineage>
        <taxon>Eukaryota</taxon>
        <taxon>Metazoa</taxon>
        <taxon>Ecdysozoa</taxon>
        <taxon>Arthropoda</taxon>
        <taxon>Crustacea</taxon>
        <taxon>Multicrustacea</taxon>
        <taxon>Malacostraca</taxon>
        <taxon>Eumalacostraca</taxon>
        <taxon>Eucarida</taxon>
        <taxon>Decapoda</taxon>
        <taxon>Pleocyemata</taxon>
        <taxon>Brachyura</taxon>
        <taxon>Eubrachyura</taxon>
        <taxon>Portunoidea</taxon>
        <taxon>Portunidae</taxon>
        <taxon>Portuninae</taxon>
        <taxon>Portunus</taxon>
    </lineage>
</organism>
<reference evidence="2 3" key="1">
    <citation type="submission" date="2019-05" db="EMBL/GenBank/DDBJ databases">
        <title>Another draft genome of Portunus trituberculatus and its Hox gene families provides insights of decapod evolution.</title>
        <authorList>
            <person name="Jeong J.-H."/>
            <person name="Song I."/>
            <person name="Kim S."/>
            <person name="Choi T."/>
            <person name="Kim D."/>
            <person name="Ryu S."/>
            <person name="Kim W."/>
        </authorList>
    </citation>
    <scope>NUCLEOTIDE SEQUENCE [LARGE SCALE GENOMIC DNA]</scope>
    <source>
        <tissue evidence="2">Muscle</tissue>
    </source>
</reference>
<gene>
    <name evidence="2" type="ORF">E2C01_088748</name>
</gene>
<keyword evidence="1" id="KW-1133">Transmembrane helix</keyword>